<gene>
    <name evidence="7" type="ORF">Scaly_2909800</name>
</gene>
<dbReference type="PANTHER" id="PTHR32467:SF97">
    <property type="entry name" value="ETHYLENE-RESPONSIVE TRANSCRIPTION FACTOR WRI1"/>
    <property type="match status" value="1"/>
</dbReference>
<dbReference type="SMART" id="SM00380">
    <property type="entry name" value="AP2"/>
    <property type="match status" value="1"/>
</dbReference>
<reference evidence="7" key="1">
    <citation type="submission" date="2020-06" db="EMBL/GenBank/DDBJ databases">
        <authorList>
            <person name="Li T."/>
            <person name="Hu X."/>
            <person name="Zhang T."/>
            <person name="Song X."/>
            <person name="Zhang H."/>
            <person name="Dai N."/>
            <person name="Sheng W."/>
            <person name="Hou X."/>
            <person name="Wei L."/>
        </authorList>
    </citation>
    <scope>NUCLEOTIDE SEQUENCE</scope>
    <source>
        <strain evidence="7">KEN8</strain>
        <tissue evidence="7">Leaf</tissue>
    </source>
</reference>
<keyword evidence="5" id="KW-0539">Nucleus</keyword>
<dbReference type="PANTHER" id="PTHR32467">
    <property type="entry name" value="AP2-LIKE ETHYLENE-RESPONSIVE TRANSCRIPTION FACTOR"/>
    <property type="match status" value="1"/>
</dbReference>
<protein>
    <submittedName>
        <fullName evidence="7">Ethylene-responsive transcription factor WRI1</fullName>
    </submittedName>
</protein>
<dbReference type="EMBL" id="JACGWM010000138">
    <property type="protein sequence ID" value="KAL0313699.1"/>
    <property type="molecule type" value="Genomic_DNA"/>
</dbReference>
<dbReference type="PROSITE" id="PS51032">
    <property type="entry name" value="AP2_ERF"/>
    <property type="match status" value="1"/>
</dbReference>
<accession>A0AAW2L468</accession>
<dbReference type="GO" id="GO:0005634">
    <property type="term" value="C:nucleus"/>
    <property type="evidence" value="ECO:0007669"/>
    <property type="project" value="UniProtKB-SubCell"/>
</dbReference>
<evidence type="ECO:0000256" key="4">
    <source>
        <dbReference type="ARBA" id="ARBA00023163"/>
    </source>
</evidence>
<comment type="caution">
    <text evidence="7">The sequence shown here is derived from an EMBL/GenBank/DDBJ whole genome shotgun (WGS) entry which is preliminary data.</text>
</comment>
<feature type="domain" description="AP2/ERF" evidence="6">
    <location>
        <begin position="1"/>
        <end position="50"/>
    </location>
</feature>
<name>A0AAW2L468_9LAMI</name>
<dbReference type="InterPro" id="IPR016177">
    <property type="entry name" value="DNA-bd_dom_sf"/>
</dbReference>
<reference evidence="7" key="2">
    <citation type="journal article" date="2024" name="Plant">
        <title>Genomic evolution and insights into agronomic trait innovations of Sesamum species.</title>
        <authorList>
            <person name="Miao H."/>
            <person name="Wang L."/>
            <person name="Qu L."/>
            <person name="Liu H."/>
            <person name="Sun Y."/>
            <person name="Le M."/>
            <person name="Wang Q."/>
            <person name="Wei S."/>
            <person name="Zheng Y."/>
            <person name="Lin W."/>
            <person name="Duan Y."/>
            <person name="Cao H."/>
            <person name="Xiong S."/>
            <person name="Wang X."/>
            <person name="Wei L."/>
            <person name="Li C."/>
            <person name="Ma Q."/>
            <person name="Ju M."/>
            <person name="Zhao R."/>
            <person name="Li G."/>
            <person name="Mu C."/>
            <person name="Tian Q."/>
            <person name="Mei H."/>
            <person name="Zhang T."/>
            <person name="Gao T."/>
            <person name="Zhang H."/>
        </authorList>
    </citation>
    <scope>NUCLEOTIDE SEQUENCE</scope>
    <source>
        <strain evidence="7">KEN8</strain>
    </source>
</reference>
<evidence type="ECO:0000313" key="7">
    <source>
        <dbReference type="EMBL" id="KAL0313699.1"/>
    </source>
</evidence>
<evidence type="ECO:0000256" key="5">
    <source>
        <dbReference type="ARBA" id="ARBA00023242"/>
    </source>
</evidence>
<dbReference type="AlphaFoldDB" id="A0AAW2L468"/>
<organism evidence="7">
    <name type="scientific">Sesamum calycinum</name>
    <dbReference type="NCBI Taxonomy" id="2727403"/>
    <lineage>
        <taxon>Eukaryota</taxon>
        <taxon>Viridiplantae</taxon>
        <taxon>Streptophyta</taxon>
        <taxon>Embryophyta</taxon>
        <taxon>Tracheophyta</taxon>
        <taxon>Spermatophyta</taxon>
        <taxon>Magnoliopsida</taxon>
        <taxon>eudicotyledons</taxon>
        <taxon>Gunneridae</taxon>
        <taxon>Pentapetalae</taxon>
        <taxon>asterids</taxon>
        <taxon>lamiids</taxon>
        <taxon>Lamiales</taxon>
        <taxon>Pedaliaceae</taxon>
        <taxon>Sesamum</taxon>
    </lineage>
</organism>
<evidence type="ECO:0000256" key="3">
    <source>
        <dbReference type="ARBA" id="ARBA00023125"/>
    </source>
</evidence>
<keyword evidence="4" id="KW-0804">Transcription</keyword>
<evidence type="ECO:0000256" key="1">
    <source>
        <dbReference type="ARBA" id="ARBA00004123"/>
    </source>
</evidence>
<dbReference type="InterPro" id="IPR001471">
    <property type="entry name" value="AP2/ERF_dom"/>
</dbReference>
<comment type="subcellular location">
    <subcellularLocation>
        <location evidence="1">Nucleus</location>
    </subcellularLocation>
</comment>
<keyword evidence="2" id="KW-0805">Transcription regulation</keyword>
<dbReference type="Gene3D" id="3.30.730.10">
    <property type="entry name" value="AP2/ERF domain"/>
    <property type="match status" value="1"/>
</dbReference>
<dbReference type="GO" id="GO:0003700">
    <property type="term" value="F:DNA-binding transcription factor activity"/>
    <property type="evidence" value="ECO:0007669"/>
    <property type="project" value="InterPro"/>
</dbReference>
<sequence length="295" mass="32811">MVVMIRSTASPAICPSAVYLGAYDNEEDAARTYDLAALKYWGPTTILNFPVGSYSKELEDMQKSSKEEYLASLRRRSSGFSRGVSKYRGVRYNYLEIIMLLSNNFYFYDGNKSGSCTTITVDGRLESVAFPEINTFIWEPTVKEETNLESIAEVQADEAHDAQEDGSQQVQPNIPKLELIDSTDHSHAMMVMDPTDQHEHPWDLCLDTDGFNALPLPDIPLERASEMLGWLDDKCFEDNIECIFDGPLYNNELLQDAMSGTASDILVDRESKGQELSGSASSSSLSTMASVCSNI</sequence>
<dbReference type="GO" id="GO:0003677">
    <property type="term" value="F:DNA binding"/>
    <property type="evidence" value="ECO:0007669"/>
    <property type="project" value="UniProtKB-KW"/>
</dbReference>
<keyword evidence="3" id="KW-0238">DNA-binding</keyword>
<dbReference type="SUPFAM" id="SSF54171">
    <property type="entry name" value="DNA-binding domain"/>
    <property type="match status" value="1"/>
</dbReference>
<evidence type="ECO:0000256" key="2">
    <source>
        <dbReference type="ARBA" id="ARBA00023015"/>
    </source>
</evidence>
<evidence type="ECO:0000259" key="6">
    <source>
        <dbReference type="PROSITE" id="PS51032"/>
    </source>
</evidence>
<proteinExistence type="predicted"/>
<dbReference type="InterPro" id="IPR036955">
    <property type="entry name" value="AP2/ERF_dom_sf"/>
</dbReference>